<reference evidence="2" key="1">
    <citation type="submission" date="2023-10" db="EMBL/GenBank/DDBJ databases">
        <authorList>
            <person name="Chen Y."/>
            <person name="Shah S."/>
            <person name="Dougan E. K."/>
            <person name="Thang M."/>
            <person name="Chan C."/>
        </authorList>
    </citation>
    <scope>NUCLEOTIDE SEQUENCE [LARGE SCALE GENOMIC DNA]</scope>
</reference>
<organism evidence="2 3">
    <name type="scientific">Prorocentrum cordatum</name>
    <dbReference type="NCBI Taxonomy" id="2364126"/>
    <lineage>
        <taxon>Eukaryota</taxon>
        <taxon>Sar</taxon>
        <taxon>Alveolata</taxon>
        <taxon>Dinophyceae</taxon>
        <taxon>Prorocentrales</taxon>
        <taxon>Prorocentraceae</taxon>
        <taxon>Prorocentrum</taxon>
    </lineage>
</organism>
<gene>
    <name evidence="2" type="ORF">PCOR1329_LOCUS40581</name>
</gene>
<feature type="compositionally biased region" description="Low complexity" evidence="1">
    <location>
        <begin position="118"/>
        <end position="132"/>
    </location>
</feature>
<protein>
    <submittedName>
        <fullName evidence="2">Uncharacterized protein</fullName>
    </submittedName>
</protein>
<evidence type="ECO:0000256" key="1">
    <source>
        <dbReference type="SAM" id="MobiDB-lite"/>
    </source>
</evidence>
<keyword evidence="3" id="KW-1185">Reference proteome</keyword>
<proteinExistence type="predicted"/>
<feature type="compositionally biased region" description="Low complexity" evidence="1">
    <location>
        <begin position="71"/>
        <end position="105"/>
    </location>
</feature>
<dbReference type="Proteomes" id="UP001189429">
    <property type="component" value="Unassembled WGS sequence"/>
</dbReference>
<sequence length="145" mass="15634">MSDVRRGSGRRGQRAQTARNWLHGYAFSTWNGLRGRCASPTGSSLKGTAWAGAGALAHLRRSPRPARARGPRSSSFFGGQSHGRSSRTWASSSSISCTWTSSSLSKLNGRRDSKRCIRQSGRCQGRSSSGGISGISRYTSRIHAF</sequence>
<evidence type="ECO:0000313" key="2">
    <source>
        <dbReference type="EMBL" id="CAK0847345.1"/>
    </source>
</evidence>
<comment type="caution">
    <text evidence="2">The sequence shown here is derived from an EMBL/GenBank/DDBJ whole genome shotgun (WGS) entry which is preliminary data.</text>
</comment>
<accession>A0ABN9TNS5</accession>
<feature type="region of interest" description="Disordered" evidence="1">
    <location>
        <begin position="56"/>
        <end position="132"/>
    </location>
</feature>
<evidence type="ECO:0000313" key="3">
    <source>
        <dbReference type="Proteomes" id="UP001189429"/>
    </source>
</evidence>
<feature type="compositionally biased region" description="Basic residues" evidence="1">
    <location>
        <begin position="58"/>
        <end position="70"/>
    </location>
</feature>
<dbReference type="EMBL" id="CAUYUJ010014893">
    <property type="protein sequence ID" value="CAK0847345.1"/>
    <property type="molecule type" value="Genomic_DNA"/>
</dbReference>
<name>A0ABN9TNS5_9DINO</name>